<dbReference type="Proteomes" id="UP001264980">
    <property type="component" value="Unassembled WGS sequence"/>
</dbReference>
<evidence type="ECO:0000313" key="2">
    <source>
        <dbReference type="Proteomes" id="UP001264980"/>
    </source>
</evidence>
<accession>A0ABU1QRA5</accession>
<protein>
    <submittedName>
        <fullName evidence="1">Uncharacterized protein</fullName>
    </submittedName>
</protein>
<gene>
    <name evidence="1" type="ORF">J2W84_000735</name>
</gene>
<proteinExistence type="predicted"/>
<reference evidence="1 2" key="1">
    <citation type="submission" date="2023-07" db="EMBL/GenBank/DDBJ databases">
        <title>Sorghum-associated microbial communities from plants grown in Nebraska, USA.</title>
        <authorList>
            <person name="Schachtman D."/>
        </authorList>
    </citation>
    <scope>NUCLEOTIDE SEQUENCE [LARGE SCALE GENOMIC DNA]</scope>
    <source>
        <strain evidence="1 2">BE57</strain>
    </source>
</reference>
<comment type="caution">
    <text evidence="1">The sequence shown here is derived from an EMBL/GenBank/DDBJ whole genome shotgun (WGS) entry which is preliminary data.</text>
</comment>
<dbReference type="EMBL" id="JAVDTI010000001">
    <property type="protein sequence ID" value="MDR6803698.1"/>
    <property type="molecule type" value="Genomic_DNA"/>
</dbReference>
<evidence type="ECO:0000313" key="1">
    <source>
        <dbReference type="EMBL" id="MDR6803698.1"/>
    </source>
</evidence>
<keyword evidence="2" id="KW-1185">Reference proteome</keyword>
<sequence length="34" mass="3737">MNQGFKSLENNTLHKKLNACCLDVTPGNGLLLFC</sequence>
<organism evidence="1 2">
    <name type="scientific">Dyadobacter fermentans</name>
    <dbReference type="NCBI Taxonomy" id="94254"/>
    <lineage>
        <taxon>Bacteria</taxon>
        <taxon>Pseudomonadati</taxon>
        <taxon>Bacteroidota</taxon>
        <taxon>Cytophagia</taxon>
        <taxon>Cytophagales</taxon>
        <taxon>Spirosomataceae</taxon>
        <taxon>Dyadobacter</taxon>
    </lineage>
</organism>
<name>A0ABU1QRA5_9BACT</name>